<dbReference type="Pfam" id="PF03773">
    <property type="entry name" value="ArsP_1"/>
    <property type="match status" value="1"/>
</dbReference>
<dbReference type="EMBL" id="FOTF01000028">
    <property type="protein sequence ID" value="SFL56635.1"/>
    <property type="molecule type" value="Genomic_DNA"/>
</dbReference>
<keyword evidence="5 7" id="KW-1133">Transmembrane helix</keyword>
<keyword evidence="9" id="KW-1185">Reference proteome</keyword>
<gene>
    <name evidence="8" type="ORF">SAMN04488004_12839</name>
</gene>
<organism evidence="8 9">
    <name type="scientific">Loktanella salsilacus</name>
    <dbReference type="NCBI Taxonomy" id="195913"/>
    <lineage>
        <taxon>Bacteria</taxon>
        <taxon>Pseudomonadati</taxon>
        <taxon>Pseudomonadota</taxon>
        <taxon>Alphaproteobacteria</taxon>
        <taxon>Rhodobacterales</taxon>
        <taxon>Roseobacteraceae</taxon>
        <taxon>Loktanella</taxon>
    </lineage>
</organism>
<evidence type="ECO:0000256" key="2">
    <source>
        <dbReference type="ARBA" id="ARBA00006386"/>
    </source>
</evidence>
<evidence type="ECO:0000256" key="4">
    <source>
        <dbReference type="ARBA" id="ARBA00022692"/>
    </source>
</evidence>
<protein>
    <submittedName>
        <fullName evidence="8">Predicted permease</fullName>
    </submittedName>
</protein>
<evidence type="ECO:0000313" key="8">
    <source>
        <dbReference type="EMBL" id="SFL56635.1"/>
    </source>
</evidence>
<name>A0A1I4IQR4_9RHOB</name>
<accession>A0A1I4IQR4</accession>
<evidence type="ECO:0000313" key="9">
    <source>
        <dbReference type="Proteomes" id="UP000199550"/>
    </source>
</evidence>
<evidence type="ECO:0000256" key="3">
    <source>
        <dbReference type="ARBA" id="ARBA00022475"/>
    </source>
</evidence>
<keyword evidence="6 7" id="KW-0472">Membrane</keyword>
<keyword evidence="4 7" id="KW-0812">Transmembrane</keyword>
<dbReference type="GO" id="GO:0005886">
    <property type="term" value="C:plasma membrane"/>
    <property type="evidence" value="ECO:0007669"/>
    <property type="project" value="UniProtKB-SubCell"/>
</dbReference>
<keyword evidence="3" id="KW-1003">Cell membrane</keyword>
<dbReference type="STRING" id="195913.SAMN04488004_12839"/>
<dbReference type="InterPro" id="IPR005524">
    <property type="entry name" value="DUF318"/>
</dbReference>
<dbReference type="RefSeq" id="WP_217646885.1">
    <property type="nucleotide sequence ID" value="NZ_FOTF01000028.1"/>
</dbReference>
<dbReference type="Proteomes" id="UP000199550">
    <property type="component" value="Unassembled WGS sequence"/>
</dbReference>
<comment type="similarity">
    <text evidence="2">Belongs to the UPF0718 family.</text>
</comment>
<dbReference type="AlphaFoldDB" id="A0A1I4IQR4"/>
<dbReference type="PANTHER" id="PTHR42775:SF1">
    <property type="entry name" value="PERMEASE RV2963-RELATED"/>
    <property type="match status" value="1"/>
</dbReference>
<feature type="transmembrane region" description="Helical" evidence="7">
    <location>
        <begin position="42"/>
        <end position="64"/>
    </location>
</feature>
<feature type="transmembrane region" description="Helical" evidence="7">
    <location>
        <begin position="85"/>
        <end position="108"/>
    </location>
</feature>
<evidence type="ECO:0000256" key="6">
    <source>
        <dbReference type="ARBA" id="ARBA00023136"/>
    </source>
</evidence>
<comment type="subcellular location">
    <subcellularLocation>
        <location evidence="1">Cell membrane</location>
        <topology evidence="1">Multi-pass membrane protein</topology>
    </subcellularLocation>
</comment>
<evidence type="ECO:0000256" key="1">
    <source>
        <dbReference type="ARBA" id="ARBA00004651"/>
    </source>
</evidence>
<reference evidence="8 9" key="1">
    <citation type="submission" date="2016-10" db="EMBL/GenBank/DDBJ databases">
        <authorList>
            <person name="de Groot N.N."/>
        </authorList>
    </citation>
    <scope>NUCLEOTIDE SEQUENCE [LARGE SCALE GENOMIC DNA]</scope>
    <source>
        <strain evidence="8 9">DSM 16199</strain>
    </source>
</reference>
<dbReference type="PANTHER" id="PTHR42775">
    <property type="entry name" value="PERMEASE RV2963-RELATED"/>
    <property type="match status" value="1"/>
</dbReference>
<sequence length="153" mass="16578">MNIFGWLNDQLLRMQWLSDVVAAGVEGVGLDPASRVGGSIQFFVYDVIKIFILLSVLIFAISYVQSYFPPERTRRILGGRSGIGANILGALLGTITPFCSCSSIPLFIGFTAAGLPLGVTFSFLISSPLVDMASVCRFPRRSEPGKRIISTEI</sequence>
<dbReference type="InterPro" id="IPR053166">
    <property type="entry name" value="UPF0718_permease"/>
</dbReference>
<proteinExistence type="inferred from homology"/>
<evidence type="ECO:0000256" key="7">
    <source>
        <dbReference type="SAM" id="Phobius"/>
    </source>
</evidence>
<evidence type="ECO:0000256" key="5">
    <source>
        <dbReference type="ARBA" id="ARBA00022989"/>
    </source>
</evidence>
<feature type="transmembrane region" description="Helical" evidence="7">
    <location>
        <begin position="114"/>
        <end position="138"/>
    </location>
</feature>